<dbReference type="EMBL" id="OOIP01000001">
    <property type="protein sequence ID" value="SPO35004.1"/>
    <property type="molecule type" value="Genomic_DNA"/>
</dbReference>
<sequence>MKVVLAVFHLVAASVYAKQTVPKTPPPTYTSGEIVPVEKTWRTWSYNDIKGVGRFSVQSDFLNHQNEAAPGFLCFEGKGSPKPGHTPTWRLKRDDGVYVVKQQVRSGYCYAIVPLGGKDVNAYLAYEQLAYFRTEHPEKNHQYNLILDGDEAHAIPLMPMMEVTYDNRR</sequence>
<proteinExistence type="predicted"/>
<evidence type="ECO:0000313" key="3">
    <source>
        <dbReference type="Proteomes" id="UP000323386"/>
    </source>
</evidence>
<dbReference type="AlphaFoldDB" id="A0A5C3ERT2"/>
<feature type="signal peptide" evidence="1">
    <location>
        <begin position="1"/>
        <end position="17"/>
    </location>
</feature>
<reference evidence="2 3" key="1">
    <citation type="submission" date="2018-03" db="EMBL/GenBank/DDBJ databases">
        <authorList>
            <person name="Guldener U."/>
        </authorList>
    </citation>
    <scope>NUCLEOTIDE SEQUENCE [LARGE SCALE GENOMIC DNA]</scope>
    <source>
        <strain evidence="2 3">DAOM196992</strain>
    </source>
</reference>
<keyword evidence="3" id="KW-1185">Reference proteome</keyword>
<feature type="chain" id="PRO_5022746497" evidence="1">
    <location>
        <begin position="18"/>
        <end position="169"/>
    </location>
</feature>
<accession>A0A5C3ERT2</accession>
<protein>
    <submittedName>
        <fullName evidence="2">Uncharacterized protein</fullName>
    </submittedName>
</protein>
<gene>
    <name evidence="2" type="ORF">PSFLO_00475</name>
</gene>
<organism evidence="2 3">
    <name type="scientific">Pseudozyma flocculosa</name>
    <dbReference type="NCBI Taxonomy" id="84751"/>
    <lineage>
        <taxon>Eukaryota</taxon>
        <taxon>Fungi</taxon>
        <taxon>Dikarya</taxon>
        <taxon>Basidiomycota</taxon>
        <taxon>Ustilaginomycotina</taxon>
        <taxon>Ustilaginomycetes</taxon>
        <taxon>Ustilaginales</taxon>
        <taxon>Ustilaginaceae</taxon>
        <taxon>Pseudozyma</taxon>
    </lineage>
</organism>
<keyword evidence="1" id="KW-0732">Signal</keyword>
<name>A0A5C3ERT2_9BASI</name>
<evidence type="ECO:0000256" key="1">
    <source>
        <dbReference type="SAM" id="SignalP"/>
    </source>
</evidence>
<evidence type="ECO:0000313" key="2">
    <source>
        <dbReference type="EMBL" id="SPO35004.1"/>
    </source>
</evidence>
<dbReference type="Proteomes" id="UP000323386">
    <property type="component" value="Unassembled WGS sequence"/>
</dbReference>